<dbReference type="PANTHER" id="PTHR32309:SF13">
    <property type="entry name" value="FERRIC ENTEROBACTIN TRANSPORT PROTEIN FEPE"/>
    <property type="match status" value="1"/>
</dbReference>
<dbReference type="PANTHER" id="PTHR32309">
    <property type="entry name" value="TYROSINE-PROTEIN KINASE"/>
    <property type="match status" value="1"/>
</dbReference>
<dbReference type="RefSeq" id="WP_263570875.1">
    <property type="nucleotide sequence ID" value="NZ_JAJIRN010000004.1"/>
</dbReference>
<proteinExistence type="predicted"/>
<dbReference type="Pfam" id="PF13807">
    <property type="entry name" value="GNVR"/>
    <property type="match status" value="1"/>
</dbReference>
<dbReference type="InterPro" id="IPR032807">
    <property type="entry name" value="GNVR"/>
</dbReference>
<comment type="subcellular location">
    <subcellularLocation>
        <location evidence="1">Cell membrane</location>
        <topology evidence="1">Multi-pass membrane protein</topology>
    </subcellularLocation>
</comment>
<gene>
    <name evidence="10" type="ORF">LNV07_09175</name>
</gene>
<evidence type="ECO:0000256" key="4">
    <source>
        <dbReference type="ARBA" id="ARBA00022989"/>
    </source>
</evidence>
<accession>A0ABT2YDY4</accession>
<dbReference type="Pfam" id="PF02706">
    <property type="entry name" value="Wzz"/>
    <property type="match status" value="1"/>
</dbReference>
<evidence type="ECO:0000259" key="9">
    <source>
        <dbReference type="Pfam" id="PF13807"/>
    </source>
</evidence>
<evidence type="ECO:0000256" key="6">
    <source>
        <dbReference type="SAM" id="MobiDB-lite"/>
    </source>
</evidence>
<evidence type="ECO:0000256" key="7">
    <source>
        <dbReference type="SAM" id="Phobius"/>
    </source>
</evidence>
<keyword evidence="3 7" id="KW-0812">Transmembrane</keyword>
<evidence type="ECO:0000313" key="10">
    <source>
        <dbReference type="EMBL" id="MCV2368265.1"/>
    </source>
</evidence>
<dbReference type="EMBL" id="JAJIRN010000004">
    <property type="protein sequence ID" value="MCV2368265.1"/>
    <property type="molecule type" value="Genomic_DNA"/>
</dbReference>
<evidence type="ECO:0000259" key="8">
    <source>
        <dbReference type="Pfam" id="PF02706"/>
    </source>
</evidence>
<dbReference type="Proteomes" id="UP001209701">
    <property type="component" value="Unassembled WGS sequence"/>
</dbReference>
<feature type="transmembrane region" description="Helical" evidence="7">
    <location>
        <begin position="35"/>
        <end position="56"/>
    </location>
</feature>
<feature type="domain" description="Tyrosine-protein kinase G-rich" evidence="9">
    <location>
        <begin position="290"/>
        <end position="367"/>
    </location>
</feature>
<name>A0ABT2YDY4_9BURK</name>
<reference evidence="10 11" key="1">
    <citation type="submission" date="2021-11" db="EMBL/GenBank/DDBJ databases">
        <authorList>
            <person name="Liang Q."/>
            <person name="Mou H."/>
            <person name="Liu Z."/>
        </authorList>
    </citation>
    <scope>NUCLEOTIDE SEQUENCE [LARGE SCALE GENOMIC DNA]</scope>
    <source>
        <strain evidence="10 11">CHU3</strain>
    </source>
</reference>
<feature type="transmembrane region" description="Helical" evidence="7">
    <location>
        <begin position="344"/>
        <end position="364"/>
    </location>
</feature>
<keyword evidence="2" id="KW-1003">Cell membrane</keyword>
<evidence type="ECO:0000256" key="5">
    <source>
        <dbReference type="ARBA" id="ARBA00023136"/>
    </source>
</evidence>
<dbReference type="InterPro" id="IPR050445">
    <property type="entry name" value="Bact_polysacc_biosynth/exp"/>
</dbReference>
<evidence type="ECO:0000256" key="2">
    <source>
        <dbReference type="ARBA" id="ARBA00022475"/>
    </source>
</evidence>
<keyword evidence="5 7" id="KW-0472">Membrane</keyword>
<organism evidence="10 11">
    <name type="scientific">Roseateles oligotrophus</name>
    <dbReference type="NCBI Taxonomy" id="1769250"/>
    <lineage>
        <taxon>Bacteria</taxon>
        <taxon>Pseudomonadati</taxon>
        <taxon>Pseudomonadota</taxon>
        <taxon>Betaproteobacteria</taxon>
        <taxon>Burkholderiales</taxon>
        <taxon>Sphaerotilaceae</taxon>
        <taxon>Roseateles</taxon>
    </lineage>
</organism>
<keyword evidence="4 7" id="KW-1133">Transmembrane helix</keyword>
<evidence type="ECO:0000256" key="1">
    <source>
        <dbReference type="ARBA" id="ARBA00004651"/>
    </source>
</evidence>
<comment type="caution">
    <text evidence="10">The sequence shown here is derived from an EMBL/GenBank/DDBJ whole genome shotgun (WGS) entry which is preliminary data.</text>
</comment>
<feature type="region of interest" description="Disordered" evidence="6">
    <location>
        <begin position="1"/>
        <end position="20"/>
    </location>
</feature>
<protein>
    <submittedName>
        <fullName evidence="10">Lipopolysaccharide biosynthesis protein</fullName>
    </submittedName>
</protein>
<evidence type="ECO:0000313" key="11">
    <source>
        <dbReference type="Proteomes" id="UP001209701"/>
    </source>
</evidence>
<keyword evidence="11" id="KW-1185">Reference proteome</keyword>
<sequence length="395" mass="42954">MTEKTIQTMTESTLHDEDSPDTSLLDLLQIVVDNLRLLVLGPLAAGLLALGITFTIPPTFTATTKFMPPQQQSSGEAVLLKSLGALGGLAGSAAGIKNPNDQFIGFLKSNSVQDALIVRFQLMGRYEARLKEQARKALESRTKIEAGKDGFITVAVDDGDPVVAAQLANAYVEEMGNLLKRMTITEAQHRRIFFEAQLTQTKEKLTQAEQALKASGINSSVLKSSGAVVSAVAQLQAQITVQETKLVTMRGFLSESAPEYKQGQTELAALRGQLVKLNKSTGAPGPSDADYLGLLRNVKYQEVLFDILARQYESAKVDEARENVVNQIVDYAEPPERKSKPKKALIATLVMVTTSMFLLLFVFARSALHGFVKKPAAVEQIARLRFAFARALGRS</sequence>
<dbReference type="InterPro" id="IPR003856">
    <property type="entry name" value="LPS_length_determ_N"/>
</dbReference>
<feature type="compositionally biased region" description="Polar residues" evidence="6">
    <location>
        <begin position="1"/>
        <end position="12"/>
    </location>
</feature>
<evidence type="ECO:0000256" key="3">
    <source>
        <dbReference type="ARBA" id="ARBA00022692"/>
    </source>
</evidence>
<feature type="domain" description="Polysaccharide chain length determinant N-terminal" evidence="8">
    <location>
        <begin position="22"/>
        <end position="117"/>
    </location>
</feature>